<dbReference type="Pfam" id="PF00098">
    <property type="entry name" value="zf-CCHC"/>
    <property type="match status" value="2"/>
</dbReference>
<evidence type="ECO:0000313" key="4">
    <source>
        <dbReference type="EMBL" id="CAE7429701.1"/>
    </source>
</evidence>
<feature type="domain" description="CCHC-type" evidence="3">
    <location>
        <begin position="409"/>
        <end position="424"/>
    </location>
</feature>
<dbReference type="Pfam" id="PF22936">
    <property type="entry name" value="Pol_BBD"/>
    <property type="match status" value="1"/>
</dbReference>
<evidence type="ECO:0000313" key="5">
    <source>
        <dbReference type="Proteomes" id="UP000604046"/>
    </source>
</evidence>
<evidence type="ECO:0000256" key="2">
    <source>
        <dbReference type="SAM" id="MobiDB-lite"/>
    </source>
</evidence>
<feature type="region of interest" description="Disordered" evidence="2">
    <location>
        <begin position="422"/>
        <end position="510"/>
    </location>
</feature>
<dbReference type="EMBL" id="CAJNDS010002319">
    <property type="protein sequence ID" value="CAE7429701.1"/>
    <property type="molecule type" value="Genomic_DNA"/>
</dbReference>
<dbReference type="OrthoDB" id="7696924at2759"/>
<organism evidence="4 5">
    <name type="scientific">Symbiodinium natans</name>
    <dbReference type="NCBI Taxonomy" id="878477"/>
    <lineage>
        <taxon>Eukaryota</taxon>
        <taxon>Sar</taxon>
        <taxon>Alveolata</taxon>
        <taxon>Dinophyceae</taxon>
        <taxon>Suessiales</taxon>
        <taxon>Symbiodiniaceae</taxon>
        <taxon>Symbiodinium</taxon>
    </lineage>
</organism>
<accession>A0A812RC58</accession>
<gene>
    <name evidence="4" type="ORF">SNAT2548_LOCUS23357</name>
</gene>
<dbReference type="Gene3D" id="4.10.60.10">
    <property type="entry name" value="Zinc finger, CCHC-type"/>
    <property type="match status" value="1"/>
</dbReference>
<feature type="compositionally biased region" description="Polar residues" evidence="2">
    <location>
        <begin position="883"/>
        <end position="895"/>
    </location>
</feature>
<evidence type="ECO:0000256" key="1">
    <source>
        <dbReference type="PROSITE-ProRule" id="PRU00047"/>
    </source>
</evidence>
<feature type="compositionally biased region" description="Basic and acidic residues" evidence="2">
    <location>
        <begin position="834"/>
        <end position="851"/>
    </location>
</feature>
<feature type="compositionally biased region" description="Low complexity" evidence="2">
    <location>
        <begin position="434"/>
        <end position="446"/>
    </location>
</feature>
<feature type="region of interest" description="Disordered" evidence="2">
    <location>
        <begin position="831"/>
        <end position="897"/>
    </location>
</feature>
<keyword evidence="1" id="KW-0862">Zinc</keyword>
<reference evidence="4" key="1">
    <citation type="submission" date="2021-02" db="EMBL/GenBank/DDBJ databases">
        <authorList>
            <person name="Dougan E. K."/>
            <person name="Rhodes N."/>
            <person name="Thang M."/>
            <person name="Chan C."/>
        </authorList>
    </citation>
    <scope>NUCLEOTIDE SEQUENCE</scope>
</reference>
<dbReference type="InterPro" id="IPR054722">
    <property type="entry name" value="PolX-like_BBD"/>
</dbReference>
<dbReference type="InterPro" id="IPR036875">
    <property type="entry name" value="Znf_CCHC_sf"/>
</dbReference>
<feature type="region of interest" description="Disordered" evidence="2">
    <location>
        <begin position="1"/>
        <end position="20"/>
    </location>
</feature>
<dbReference type="InterPro" id="IPR001878">
    <property type="entry name" value="Znf_CCHC"/>
</dbReference>
<keyword evidence="1" id="KW-0479">Metal-binding</keyword>
<dbReference type="GO" id="GO:0003676">
    <property type="term" value="F:nucleic acid binding"/>
    <property type="evidence" value="ECO:0007669"/>
    <property type="project" value="InterPro"/>
</dbReference>
<name>A0A812RC58_9DINO</name>
<dbReference type="SUPFAM" id="SSF57756">
    <property type="entry name" value="Retrovirus zinc finger-like domains"/>
    <property type="match status" value="1"/>
</dbReference>
<dbReference type="Proteomes" id="UP000604046">
    <property type="component" value="Unassembled WGS sequence"/>
</dbReference>
<feature type="region of interest" description="Disordered" evidence="2">
    <location>
        <begin position="766"/>
        <end position="796"/>
    </location>
</feature>
<proteinExistence type="predicted"/>
<dbReference type="GO" id="GO:0008270">
    <property type="term" value="F:zinc ion binding"/>
    <property type="evidence" value="ECO:0007669"/>
    <property type="project" value="UniProtKB-KW"/>
</dbReference>
<feature type="domain" description="CCHC-type" evidence="3">
    <location>
        <begin position="386"/>
        <end position="401"/>
    </location>
</feature>
<feature type="compositionally biased region" description="Basic residues" evidence="2">
    <location>
        <begin position="467"/>
        <end position="479"/>
    </location>
</feature>
<feature type="compositionally biased region" description="Acidic residues" evidence="2">
    <location>
        <begin position="485"/>
        <end position="510"/>
    </location>
</feature>
<sequence>MDADDGNGFGSGQTVPQPPVGMQPGAGMFLQAQQAAMMQQGLYRTPGLAQFALGQSSMGGVPTRLVTLLTDLEVVALLTYLEAVFSMVARMGQVLLTYLEAVFSPVARMGQVLLTYLEDADVDSLENVSTLQGPPEDHEAVGQQRLAAQLGAHEEPSHTQCGATGQADMATMMALLHSQGEALRSCMAEVANLGRRVEQLALGRGQPTQEECAGGSVGRMTNASSGFGARVAPPQGQQFCGASARAKPEKEEQDIFTKSEKWLPALPSPQFDGWKNREQEILGFNEYLTTLKGWVALGSDTFPIEIEQAIKWPHEIFQATRKLRGESYVELRKAALRYESQQRMFSEMGLGDRQERLVNELDDPTGEWWEDDEWYEDETVSALSGKCRRCGKAGHFEKDCKTDLSKTECFKCGETGHIGARCPKAKAKARSHSDTSSQSSKTAESRTTGKPVSAKGKGRGKSTQAKGRGRSGKGGKKGKMRELTEDAEGEEAAQDDGTYEAGEYEAEEEGTASSLLMMPLLLNDDVEEKSEFGLCPLRSLCDALMLFQVDTDDSWSWWLLDSGASVTVMATQFLSKYSFSHLTDASPGGFSAANGSAVQMSKRGRARVAFETKDSVMPFDLNCYVGKTRHNIISVPQLMDKGWEIHFVSDGCHLKHASGVIICDITWYCGCPWLRAVEVAEGDLDDTKVWEQLNARLGASKKAYEGPIQPGEIVVKGQPPASFLKEHGRTPGCNACSYPTFHGRVHNKACKERYRLFLQKQQDLLKEGKEQPAKQAEPSPAIVPSVPEPESQDHQPDWLSKFDIEVAEEPGKTAVPSPEMFDPAPRRFKIRTKTSPEEVHAKGQKRPAQEELKEDFDNSDYVPSDVESPALPLPIPIPEAVDSSVSGPGTSNEEPQSVPMEVDSLVDAATMINGSFGLTGPELVSPDVFHLSGVVFDDSAKAKSQTVEFCGSKLKVWQPSSAVSDVSMAELNGDATFKGMLKELGGLSSCKAGNVMNKAQAEAYCHKHGIQVLASRWVTNEKTDTDGAEIVRSRLVVKDFRGSKSARSLEISSPTPSVEALRTVLAYAGRHDWELASLDVSQAFMHTPLKHRKACIKMPLSVSFPNGEPVYMALSQALNGLRLSSRTWLEYITSDTLGPLGLHACEREPCLFSGLVDGVECLVLLYVDDVLIACPSQKVINKIFAALQSRVPTKLTGRILSSKGGGGHLRFLGRNIERRPGEAALTLVVDANYLDSCYDDYKLSGRGGGSSAFLTSEQPCVVGSLGVFWENLRGSRKRVKTCISRFPLFLWAKVLLRLRTRKPYVLSSGFYAKMVMCECTFLLLSNDSYQEVSVFSDAPYVESSVQAEALPKGTAGPKRTPMLTLQDVQAKYSEQQICRIIRWYEGVKTTIPDFERYG</sequence>
<keyword evidence="1" id="KW-0863">Zinc-finger</keyword>
<dbReference type="Pfam" id="PF07727">
    <property type="entry name" value="RVT_2"/>
    <property type="match status" value="1"/>
</dbReference>
<comment type="caution">
    <text evidence="4">The sequence shown here is derived from an EMBL/GenBank/DDBJ whole genome shotgun (WGS) entry which is preliminary data.</text>
</comment>
<dbReference type="InterPro" id="IPR013103">
    <property type="entry name" value="RVT_2"/>
</dbReference>
<protein>
    <recommendedName>
        <fullName evidence="3">CCHC-type domain-containing protein</fullName>
    </recommendedName>
</protein>
<dbReference type="SMART" id="SM00343">
    <property type="entry name" value="ZnF_C2HC"/>
    <property type="match status" value="2"/>
</dbReference>
<evidence type="ECO:0000259" key="3">
    <source>
        <dbReference type="PROSITE" id="PS50158"/>
    </source>
</evidence>
<dbReference type="PROSITE" id="PS50158">
    <property type="entry name" value="ZF_CCHC"/>
    <property type="match status" value="2"/>
</dbReference>
<keyword evidence="5" id="KW-1185">Reference proteome</keyword>